<keyword evidence="3" id="KW-1185">Reference proteome</keyword>
<protein>
    <submittedName>
        <fullName evidence="2">Uncharacterized protein</fullName>
    </submittedName>
</protein>
<proteinExistence type="predicted"/>
<gene>
    <name evidence="2" type="ORF">F7O44_08095</name>
</gene>
<comment type="caution">
    <text evidence="2">The sequence shown here is derived from an EMBL/GenBank/DDBJ whole genome shotgun (WGS) entry which is preliminary data.</text>
</comment>
<dbReference type="AlphaFoldDB" id="A0A7K3M1A8"/>
<dbReference type="EMBL" id="WLZY01000002">
    <property type="protein sequence ID" value="NDL57030.1"/>
    <property type="molecule type" value="Genomic_DNA"/>
</dbReference>
<evidence type="ECO:0000256" key="1">
    <source>
        <dbReference type="SAM" id="Phobius"/>
    </source>
</evidence>
<dbReference type="RefSeq" id="WP_162449717.1">
    <property type="nucleotide sequence ID" value="NZ_WLZY01000002.1"/>
</dbReference>
<name>A0A7K3M1A8_9ACTN</name>
<keyword evidence="1" id="KW-1133">Transmembrane helix</keyword>
<sequence length="136" mass="13629">MTRQTRSGSGERGAVSLAVTVLAIALIALIGLVHDGGLKVQAMQRADNAAAEAARAAGQHITGNDLLGGIGLDRAAAVAAASSYLKQAGIHGTVAISGDTITVTTQTTEPTVWLSIIGVSSVTGRGQATVRIGEDI</sequence>
<reference evidence="2 3" key="1">
    <citation type="submission" date="2019-11" db="EMBL/GenBank/DDBJ databases">
        <authorList>
            <person name="Li X.-J."/>
            <person name="Feng X.-M."/>
        </authorList>
    </citation>
    <scope>NUCLEOTIDE SEQUENCE [LARGE SCALE GENOMIC DNA]</scope>
    <source>
        <strain evidence="2 3">XMNu-373</strain>
    </source>
</reference>
<accession>A0A7K3M1A8</accession>
<evidence type="ECO:0000313" key="3">
    <source>
        <dbReference type="Proteomes" id="UP000460435"/>
    </source>
</evidence>
<organism evidence="2 3">
    <name type="scientific">Phytoactinopolyspora mesophila</name>
    <dbReference type="NCBI Taxonomy" id="2650750"/>
    <lineage>
        <taxon>Bacteria</taxon>
        <taxon>Bacillati</taxon>
        <taxon>Actinomycetota</taxon>
        <taxon>Actinomycetes</taxon>
        <taxon>Jiangellales</taxon>
        <taxon>Jiangellaceae</taxon>
        <taxon>Phytoactinopolyspora</taxon>
    </lineage>
</organism>
<evidence type="ECO:0000313" key="2">
    <source>
        <dbReference type="EMBL" id="NDL57030.1"/>
    </source>
</evidence>
<keyword evidence="1" id="KW-0812">Transmembrane</keyword>
<keyword evidence="1" id="KW-0472">Membrane</keyword>
<feature type="transmembrane region" description="Helical" evidence="1">
    <location>
        <begin position="12"/>
        <end position="33"/>
    </location>
</feature>
<dbReference type="Proteomes" id="UP000460435">
    <property type="component" value="Unassembled WGS sequence"/>
</dbReference>